<gene>
    <name evidence="2" type="ORF">B0I18_103361</name>
</gene>
<protein>
    <recommendedName>
        <fullName evidence="4">Thioredoxin-like protein</fullName>
    </recommendedName>
</protein>
<accession>A0A2P8D6E3</accession>
<dbReference type="EMBL" id="PYGD01000003">
    <property type="protein sequence ID" value="PSK92778.1"/>
    <property type="molecule type" value="Genomic_DNA"/>
</dbReference>
<keyword evidence="1" id="KW-0732">Signal</keyword>
<dbReference type="OrthoDB" id="674543at2"/>
<organism evidence="2 3">
    <name type="scientific">Taibaiella chishuiensis</name>
    <dbReference type="NCBI Taxonomy" id="1434707"/>
    <lineage>
        <taxon>Bacteria</taxon>
        <taxon>Pseudomonadati</taxon>
        <taxon>Bacteroidota</taxon>
        <taxon>Chitinophagia</taxon>
        <taxon>Chitinophagales</taxon>
        <taxon>Chitinophagaceae</taxon>
        <taxon>Taibaiella</taxon>
    </lineage>
</organism>
<dbReference type="RefSeq" id="WP_106522955.1">
    <property type="nucleotide sequence ID" value="NZ_PYGD01000003.1"/>
</dbReference>
<evidence type="ECO:0000313" key="3">
    <source>
        <dbReference type="Proteomes" id="UP000240572"/>
    </source>
</evidence>
<keyword evidence="3" id="KW-1185">Reference proteome</keyword>
<evidence type="ECO:0000313" key="2">
    <source>
        <dbReference type="EMBL" id="PSK92778.1"/>
    </source>
</evidence>
<evidence type="ECO:0008006" key="4">
    <source>
        <dbReference type="Google" id="ProtNLM"/>
    </source>
</evidence>
<reference evidence="2 3" key="1">
    <citation type="submission" date="2018-03" db="EMBL/GenBank/DDBJ databases">
        <title>Genomic Encyclopedia of Type Strains, Phase III (KMG-III): the genomes of soil and plant-associated and newly described type strains.</title>
        <authorList>
            <person name="Whitman W."/>
        </authorList>
    </citation>
    <scope>NUCLEOTIDE SEQUENCE [LARGE SCALE GENOMIC DNA]</scope>
    <source>
        <strain evidence="2 3">CGMCC 1.12700</strain>
    </source>
</reference>
<dbReference type="AlphaFoldDB" id="A0A2P8D6E3"/>
<sequence length="176" mass="19918">MKYLFLCLLLLPAALYAQSSMQVTQNNTVQETEAMEQFKATWSRFADAVLQRDTATIRALSAGCIWCSDCKAQAPPAGDDKFIPVAQFLQHNLPVIFNDASQSRLKDPSKLTFTDDTQNRDLYQAPCMRRTERLSRQKEVQLLVVDPSQETEGLQQAFSFMETPEGYKFCGYSTIP</sequence>
<feature type="chain" id="PRO_5015199185" description="Thioredoxin-like protein" evidence="1">
    <location>
        <begin position="18"/>
        <end position="176"/>
    </location>
</feature>
<dbReference type="Proteomes" id="UP000240572">
    <property type="component" value="Unassembled WGS sequence"/>
</dbReference>
<name>A0A2P8D6E3_9BACT</name>
<comment type="caution">
    <text evidence="2">The sequence shown here is derived from an EMBL/GenBank/DDBJ whole genome shotgun (WGS) entry which is preliminary data.</text>
</comment>
<feature type="signal peptide" evidence="1">
    <location>
        <begin position="1"/>
        <end position="17"/>
    </location>
</feature>
<proteinExistence type="predicted"/>
<evidence type="ECO:0000256" key="1">
    <source>
        <dbReference type="SAM" id="SignalP"/>
    </source>
</evidence>